<dbReference type="EMBL" id="BARU01003819">
    <property type="protein sequence ID" value="GAH27821.1"/>
    <property type="molecule type" value="Genomic_DNA"/>
</dbReference>
<protein>
    <submittedName>
        <fullName evidence="1">Uncharacterized protein</fullName>
    </submittedName>
</protein>
<feature type="non-terminal residue" evidence="1">
    <location>
        <position position="1"/>
    </location>
</feature>
<gene>
    <name evidence="1" type="ORF">S03H2_08028</name>
</gene>
<reference evidence="1" key="1">
    <citation type="journal article" date="2014" name="Front. Microbiol.">
        <title>High frequency of phylogenetically diverse reductive dehalogenase-homologous genes in deep subseafloor sedimentary metagenomes.</title>
        <authorList>
            <person name="Kawai M."/>
            <person name="Futagami T."/>
            <person name="Toyoda A."/>
            <person name="Takaki Y."/>
            <person name="Nishi S."/>
            <person name="Hori S."/>
            <person name="Arai W."/>
            <person name="Tsubouchi T."/>
            <person name="Morono Y."/>
            <person name="Uchiyama I."/>
            <person name="Ito T."/>
            <person name="Fujiyama A."/>
            <person name="Inagaki F."/>
            <person name="Takami H."/>
        </authorList>
    </citation>
    <scope>NUCLEOTIDE SEQUENCE</scope>
    <source>
        <strain evidence="1">Expedition CK06-06</strain>
    </source>
</reference>
<sequence>INDNYLDFACLTDHAEIINEIDWTPPQPIWMRLRTFLQFLSYKLTDYDEWEIIKEITQEYYLPGVFTTILGFEYSPGPWSPGGFLFSENSNDDVGHMCFYYKDVYPDAPEYSAYNIHTYDDIFNIMNAEYDKGHLNIGFPHHPLMRIGQLIIHPNNRMFLFIVSTPP</sequence>
<organism evidence="1">
    <name type="scientific">marine sediment metagenome</name>
    <dbReference type="NCBI Taxonomy" id="412755"/>
    <lineage>
        <taxon>unclassified sequences</taxon>
        <taxon>metagenomes</taxon>
        <taxon>ecological metagenomes</taxon>
    </lineage>
</organism>
<proteinExistence type="predicted"/>
<comment type="caution">
    <text evidence="1">The sequence shown here is derived from an EMBL/GenBank/DDBJ whole genome shotgun (WGS) entry which is preliminary data.</text>
</comment>
<evidence type="ECO:0000313" key="1">
    <source>
        <dbReference type="EMBL" id="GAH27821.1"/>
    </source>
</evidence>
<accession>X1E3H7</accession>
<dbReference type="AlphaFoldDB" id="X1E3H7"/>
<name>X1E3H7_9ZZZZ</name>